<organism evidence="1 2">
    <name type="scientific">Protea cynaroides</name>
    <dbReference type="NCBI Taxonomy" id="273540"/>
    <lineage>
        <taxon>Eukaryota</taxon>
        <taxon>Viridiplantae</taxon>
        <taxon>Streptophyta</taxon>
        <taxon>Embryophyta</taxon>
        <taxon>Tracheophyta</taxon>
        <taxon>Spermatophyta</taxon>
        <taxon>Magnoliopsida</taxon>
        <taxon>Proteales</taxon>
        <taxon>Proteaceae</taxon>
        <taxon>Protea</taxon>
    </lineage>
</organism>
<dbReference type="InterPro" id="IPR036291">
    <property type="entry name" value="NAD(P)-bd_dom_sf"/>
</dbReference>
<reference evidence="1" key="1">
    <citation type="journal article" date="2023" name="Plant J.">
        <title>The genome of the king protea, Protea cynaroides.</title>
        <authorList>
            <person name="Chang J."/>
            <person name="Duong T.A."/>
            <person name="Schoeman C."/>
            <person name="Ma X."/>
            <person name="Roodt D."/>
            <person name="Barker N."/>
            <person name="Li Z."/>
            <person name="Van de Peer Y."/>
            <person name="Mizrachi E."/>
        </authorList>
    </citation>
    <scope>NUCLEOTIDE SEQUENCE</scope>
    <source>
        <tissue evidence="1">Young leaves</tissue>
    </source>
</reference>
<sequence>MIGLNPQMILDNPNIANKSLNIELMQLLSTCSFYYYSLFLINFPFHFITSSLSPCLACFDHVLAAIPVAFHFSTTDDSFTSIYQKMREKRGIWNPEEHQTRVSVSSRSISSTTIPTSPPSMAPSIFSTWLPPALSIEFWIQRTINALKAVKECGLKLVVVTSSITAIVPSPKWPSNVVKNEDCWTDLDYCKQKGVRFEINLMLF</sequence>
<evidence type="ECO:0000313" key="1">
    <source>
        <dbReference type="EMBL" id="KAJ4980762.1"/>
    </source>
</evidence>
<comment type="caution">
    <text evidence="1">The sequence shown here is derived from an EMBL/GenBank/DDBJ whole genome shotgun (WGS) entry which is preliminary data.</text>
</comment>
<name>A0A9Q0L1Q7_9MAGN</name>
<accession>A0A9Q0L1Q7</accession>
<keyword evidence="2" id="KW-1185">Reference proteome</keyword>
<dbReference type="EMBL" id="JAMYWD010000001">
    <property type="protein sequence ID" value="KAJ4980762.1"/>
    <property type="molecule type" value="Genomic_DNA"/>
</dbReference>
<dbReference type="AlphaFoldDB" id="A0A9Q0L1Q7"/>
<evidence type="ECO:0000313" key="2">
    <source>
        <dbReference type="Proteomes" id="UP001141806"/>
    </source>
</evidence>
<dbReference type="OrthoDB" id="692415at2759"/>
<gene>
    <name evidence="1" type="ORF">NE237_031599</name>
</gene>
<proteinExistence type="predicted"/>
<dbReference type="Gene3D" id="3.40.50.720">
    <property type="entry name" value="NAD(P)-binding Rossmann-like Domain"/>
    <property type="match status" value="1"/>
</dbReference>
<dbReference type="Proteomes" id="UP001141806">
    <property type="component" value="Unassembled WGS sequence"/>
</dbReference>
<protein>
    <submittedName>
        <fullName evidence="1">Uncharacterized protein</fullName>
    </submittedName>
</protein>
<dbReference type="SUPFAM" id="SSF51735">
    <property type="entry name" value="NAD(P)-binding Rossmann-fold domains"/>
    <property type="match status" value="1"/>
</dbReference>